<dbReference type="Proteomes" id="UP001497516">
    <property type="component" value="Chromosome 6"/>
</dbReference>
<proteinExistence type="predicted"/>
<protein>
    <submittedName>
        <fullName evidence="1">Uncharacterized protein</fullName>
    </submittedName>
</protein>
<reference evidence="1 2" key="1">
    <citation type="submission" date="2024-04" db="EMBL/GenBank/DDBJ databases">
        <authorList>
            <person name="Fracassetti M."/>
        </authorList>
    </citation>
    <scope>NUCLEOTIDE SEQUENCE [LARGE SCALE GENOMIC DNA]</scope>
</reference>
<name>A0AAV2F9H3_9ROSI</name>
<keyword evidence="2" id="KW-1185">Reference proteome</keyword>
<evidence type="ECO:0000313" key="1">
    <source>
        <dbReference type="EMBL" id="CAL1394845.1"/>
    </source>
</evidence>
<gene>
    <name evidence="1" type="ORF">LTRI10_LOCUS35318</name>
</gene>
<dbReference type="EMBL" id="OZ034819">
    <property type="protein sequence ID" value="CAL1394845.1"/>
    <property type="molecule type" value="Genomic_DNA"/>
</dbReference>
<accession>A0AAV2F9H3</accession>
<evidence type="ECO:0000313" key="2">
    <source>
        <dbReference type="Proteomes" id="UP001497516"/>
    </source>
</evidence>
<organism evidence="1 2">
    <name type="scientific">Linum trigynum</name>
    <dbReference type="NCBI Taxonomy" id="586398"/>
    <lineage>
        <taxon>Eukaryota</taxon>
        <taxon>Viridiplantae</taxon>
        <taxon>Streptophyta</taxon>
        <taxon>Embryophyta</taxon>
        <taxon>Tracheophyta</taxon>
        <taxon>Spermatophyta</taxon>
        <taxon>Magnoliopsida</taxon>
        <taxon>eudicotyledons</taxon>
        <taxon>Gunneridae</taxon>
        <taxon>Pentapetalae</taxon>
        <taxon>rosids</taxon>
        <taxon>fabids</taxon>
        <taxon>Malpighiales</taxon>
        <taxon>Linaceae</taxon>
        <taxon>Linum</taxon>
    </lineage>
</organism>
<dbReference type="AlphaFoldDB" id="A0AAV2F9H3"/>
<sequence>MDKTTRVGGQLGYAKVCVDLAADCGFPSSIRLYPDEDPSFAVEVEYLNLPRVCPVCAVYGHDCNVLARSNKKWVVKQKVQSTVEAGSGEATANSGVLSVVGSELKAGVEAAGNLVHSVVDVVLSATTQTTELVGTSGGVKDVSIPSPTGNANARFVDVVMGSSVDTGSPSALLQQPVVARSPVSGKLATQTPVFVKETNPWIIVGSKKKTTPPKVIEHVLPRKGGRIGKKK</sequence>